<dbReference type="PIRSF" id="PIRSF006603">
    <property type="entry name" value="DinF"/>
    <property type="match status" value="1"/>
</dbReference>
<evidence type="ECO:0000256" key="7">
    <source>
        <dbReference type="ARBA" id="ARBA00023065"/>
    </source>
</evidence>
<feature type="transmembrane region" description="Helical" evidence="10">
    <location>
        <begin position="140"/>
        <end position="160"/>
    </location>
</feature>
<keyword evidence="4" id="KW-1003">Cell membrane</keyword>
<dbReference type="GO" id="GO:0006811">
    <property type="term" value="P:monoatomic ion transport"/>
    <property type="evidence" value="ECO:0007669"/>
    <property type="project" value="UniProtKB-KW"/>
</dbReference>
<reference evidence="11" key="1">
    <citation type="journal article" date="2020" name="mSystems">
        <title>Genome- and Community-Level Interaction Insights into Carbon Utilization and Element Cycling Functions of Hydrothermarchaeota in Hydrothermal Sediment.</title>
        <authorList>
            <person name="Zhou Z."/>
            <person name="Liu Y."/>
            <person name="Xu W."/>
            <person name="Pan J."/>
            <person name="Luo Z.H."/>
            <person name="Li M."/>
        </authorList>
    </citation>
    <scope>NUCLEOTIDE SEQUENCE [LARGE SCALE GENOMIC DNA]</scope>
    <source>
        <strain evidence="11">SpSt-86</strain>
    </source>
</reference>
<evidence type="ECO:0000256" key="5">
    <source>
        <dbReference type="ARBA" id="ARBA00022692"/>
    </source>
</evidence>
<evidence type="ECO:0000256" key="2">
    <source>
        <dbReference type="ARBA" id="ARBA00022448"/>
    </source>
</evidence>
<evidence type="ECO:0000256" key="6">
    <source>
        <dbReference type="ARBA" id="ARBA00022989"/>
    </source>
</evidence>
<feature type="transmembrane region" description="Helical" evidence="10">
    <location>
        <begin position="323"/>
        <end position="345"/>
    </location>
</feature>
<evidence type="ECO:0000313" key="11">
    <source>
        <dbReference type="EMBL" id="HGZ80157.1"/>
    </source>
</evidence>
<keyword evidence="8 10" id="KW-0472">Membrane</keyword>
<evidence type="ECO:0000256" key="10">
    <source>
        <dbReference type="SAM" id="Phobius"/>
    </source>
</evidence>
<keyword evidence="2" id="KW-0813">Transport</keyword>
<dbReference type="InterPro" id="IPR048279">
    <property type="entry name" value="MdtK-like"/>
</dbReference>
<dbReference type="AlphaFoldDB" id="A0A832MQH5"/>
<keyword evidence="3" id="KW-0050">Antiport</keyword>
<organism evidence="11">
    <name type="scientific">Pseudothermotoga hypogea</name>
    <dbReference type="NCBI Taxonomy" id="57487"/>
    <lineage>
        <taxon>Bacteria</taxon>
        <taxon>Thermotogati</taxon>
        <taxon>Thermotogota</taxon>
        <taxon>Thermotogae</taxon>
        <taxon>Thermotogales</taxon>
        <taxon>Thermotogaceae</taxon>
        <taxon>Pseudothermotoga</taxon>
    </lineage>
</organism>
<dbReference type="GO" id="GO:0015297">
    <property type="term" value="F:antiporter activity"/>
    <property type="evidence" value="ECO:0007669"/>
    <property type="project" value="UniProtKB-KW"/>
</dbReference>
<evidence type="ECO:0000256" key="9">
    <source>
        <dbReference type="ARBA" id="ARBA00031636"/>
    </source>
</evidence>
<feature type="transmembrane region" description="Helical" evidence="10">
    <location>
        <begin position="259"/>
        <end position="280"/>
    </location>
</feature>
<feature type="transmembrane region" description="Helical" evidence="10">
    <location>
        <begin position="365"/>
        <end position="383"/>
    </location>
</feature>
<evidence type="ECO:0000256" key="1">
    <source>
        <dbReference type="ARBA" id="ARBA00004651"/>
    </source>
</evidence>
<dbReference type="CDD" id="cd13137">
    <property type="entry name" value="MATE_NorM_like"/>
    <property type="match status" value="1"/>
</dbReference>
<dbReference type="PANTHER" id="PTHR43298">
    <property type="entry name" value="MULTIDRUG RESISTANCE PROTEIN NORM-RELATED"/>
    <property type="match status" value="1"/>
</dbReference>
<feature type="transmembrane region" description="Helical" evidence="10">
    <location>
        <begin position="172"/>
        <end position="190"/>
    </location>
</feature>
<gene>
    <name evidence="11" type="ORF">ENW55_09280</name>
</gene>
<dbReference type="InterPro" id="IPR050222">
    <property type="entry name" value="MATE_MdtK"/>
</dbReference>
<feature type="transmembrane region" description="Helical" evidence="10">
    <location>
        <begin position="202"/>
        <end position="224"/>
    </location>
</feature>
<dbReference type="EMBL" id="DTKQ01000054">
    <property type="protein sequence ID" value="HGZ80157.1"/>
    <property type="molecule type" value="Genomic_DNA"/>
</dbReference>
<keyword evidence="5 10" id="KW-0812">Transmembrane</keyword>
<dbReference type="InterPro" id="IPR002528">
    <property type="entry name" value="MATE_fam"/>
</dbReference>
<name>A0A832MQH5_9THEM</name>
<keyword evidence="6 10" id="KW-1133">Transmembrane helix</keyword>
<dbReference type="GO" id="GO:0005886">
    <property type="term" value="C:plasma membrane"/>
    <property type="evidence" value="ECO:0007669"/>
    <property type="project" value="UniProtKB-SubCell"/>
</dbReference>
<comment type="caution">
    <text evidence="11">The sequence shown here is derived from an EMBL/GenBank/DDBJ whole genome shotgun (WGS) entry which is preliminary data.</text>
</comment>
<protein>
    <recommendedName>
        <fullName evidence="9">Multidrug-efflux transporter</fullName>
    </recommendedName>
</protein>
<feature type="transmembrane region" description="Helical" evidence="10">
    <location>
        <begin position="99"/>
        <end position="120"/>
    </location>
</feature>
<dbReference type="PANTHER" id="PTHR43298:SF2">
    <property type="entry name" value="FMN_FAD EXPORTER YEEO-RELATED"/>
    <property type="match status" value="1"/>
</dbReference>
<comment type="subcellular location">
    <subcellularLocation>
        <location evidence="1">Cell membrane</location>
        <topology evidence="1">Multi-pass membrane protein</topology>
    </subcellularLocation>
</comment>
<evidence type="ECO:0000256" key="8">
    <source>
        <dbReference type="ARBA" id="ARBA00023136"/>
    </source>
</evidence>
<proteinExistence type="predicted"/>
<dbReference type="GO" id="GO:0042910">
    <property type="term" value="F:xenobiotic transmembrane transporter activity"/>
    <property type="evidence" value="ECO:0007669"/>
    <property type="project" value="InterPro"/>
</dbReference>
<evidence type="ECO:0000256" key="3">
    <source>
        <dbReference type="ARBA" id="ARBA00022449"/>
    </source>
</evidence>
<feature type="transmembrane region" description="Helical" evidence="10">
    <location>
        <begin position="292"/>
        <end position="311"/>
    </location>
</feature>
<sequence>MKYSLLKHSVRGSELRFISKQLLKLAIPSMAENLLQMLFGMVDTAFLGHLSWQAMSGAGLANQLIFVFQVVVVAAAVGVNVIVSNATGVGNKHKASGSLWNGVHLCLLWSAALMILAPFSSNFLKIFGNVDSVVFDYASTYLKTILFGMPSMALMAVLGAALRGSGDTKTPMFVTGIANSLNVFLDYAMIYGKFGFPRMEVFGAALATVISRFVGSFMLLLAIMKNPHLNEDVRRAIKLDLANFRDIVSVGLPAAGENFMFSSGLLIFASILLASGPMAYAGHRIGISIESLSFMPGWGISVAVTTLAGQYNGRRRLDKVTAVARQGFIIAALIQVSVGVFIFLFPELLINLFTNQAEILQLAKIPVRLVGLFQIFLALESSMNGVLRATGNTTFGMIVSTVSMWAVRLPLAYLFSVKLGLGLLGAWLGMMIDMSFRSVVKLLFYMSGAWEKMAMKVSSKVTHVGGSDLS</sequence>
<keyword evidence="7" id="KW-0406">Ion transport</keyword>
<dbReference type="Pfam" id="PF01554">
    <property type="entry name" value="MatE"/>
    <property type="match status" value="2"/>
</dbReference>
<dbReference type="NCBIfam" id="TIGR00797">
    <property type="entry name" value="matE"/>
    <property type="match status" value="1"/>
</dbReference>
<accession>A0A832MQH5</accession>
<evidence type="ECO:0000256" key="4">
    <source>
        <dbReference type="ARBA" id="ARBA00022475"/>
    </source>
</evidence>
<feature type="transmembrane region" description="Helical" evidence="10">
    <location>
        <begin position="64"/>
        <end position="87"/>
    </location>
</feature>